<evidence type="ECO:0008006" key="4">
    <source>
        <dbReference type="Google" id="ProtNLM"/>
    </source>
</evidence>
<proteinExistence type="predicted"/>
<name>A0A0P9QGD3_PSEA0</name>
<keyword evidence="1" id="KW-0732">Signal</keyword>
<comment type="caution">
    <text evidence="2">The sequence shown here is derived from an EMBL/GenBank/DDBJ whole genome shotgun (WGS) entry which is preliminary data.</text>
</comment>
<feature type="signal peptide" evidence="1">
    <location>
        <begin position="1"/>
        <end position="20"/>
    </location>
</feature>
<feature type="chain" id="PRO_5009794657" description="Protein involved in meta-pathway of phenol degradation" evidence="1">
    <location>
        <begin position="21"/>
        <end position="288"/>
    </location>
</feature>
<organism evidence="2 3">
    <name type="scientific">Pseudomonas amygdali pv. dendropanacis</name>
    <dbReference type="NCBI Taxonomy" id="235272"/>
    <lineage>
        <taxon>Bacteria</taxon>
        <taxon>Pseudomonadati</taxon>
        <taxon>Pseudomonadota</taxon>
        <taxon>Gammaproteobacteria</taxon>
        <taxon>Pseudomonadales</taxon>
        <taxon>Pseudomonadaceae</taxon>
        <taxon>Pseudomonas</taxon>
        <taxon>Pseudomonas amygdali</taxon>
    </lineage>
</organism>
<dbReference type="AlphaFoldDB" id="A0A0P9QGD3"/>
<accession>A0A0P9QGD3</accession>
<sequence length="288" mass="31958">MKTFHYLPLAALLPVLAVQASEIAPGDYEMFPVGATIGMIYYQHATTDSRYARGHKVNSDFKLTSDISILRLLHVVELTDRLTVDPQFLLPFGRVDSGASTSVLGDASGVGDLILAPAFKYRLNDANDVLAFTPYLFVPTGSWDKDDALNIGENRWKLDLQAGYVKHIGEKWALDLAGDAILFGDNDNFGAGSVRREQKVSYEGQIMGRYMPTTATTFAVGVGHRRGGESRIDDVSQDDELRTTNFRISATTFVTPKDQFQLQLGKDISVENGPREDFRVNLRYAHIF</sequence>
<protein>
    <recommendedName>
        <fullName evidence="4">Protein involved in meta-pathway of phenol degradation</fullName>
    </recommendedName>
</protein>
<reference evidence="2 3" key="1">
    <citation type="submission" date="2015-09" db="EMBL/GenBank/DDBJ databases">
        <title>Genome announcement of multiple Pseudomonas syringae strains.</title>
        <authorList>
            <person name="Thakur S."/>
            <person name="Wang P.W."/>
            <person name="Gong Y."/>
            <person name="Weir B.S."/>
            <person name="Guttman D.S."/>
        </authorList>
    </citation>
    <scope>NUCLEOTIDE SEQUENCE [LARGE SCALE GENOMIC DNA]</scope>
    <source>
        <strain evidence="2 3">ICMP9150</strain>
    </source>
</reference>
<dbReference type="InterPro" id="IPR025737">
    <property type="entry name" value="FApF"/>
</dbReference>
<dbReference type="Proteomes" id="UP000050346">
    <property type="component" value="Unassembled WGS sequence"/>
</dbReference>
<evidence type="ECO:0000313" key="2">
    <source>
        <dbReference type="EMBL" id="KPX23596.1"/>
    </source>
</evidence>
<evidence type="ECO:0000313" key="3">
    <source>
        <dbReference type="Proteomes" id="UP000050346"/>
    </source>
</evidence>
<dbReference type="RefSeq" id="WP_044324509.1">
    <property type="nucleotide sequence ID" value="NZ_JYHG01000064.1"/>
</dbReference>
<dbReference type="PATRIC" id="fig|235272.12.peg.4040"/>
<dbReference type="Pfam" id="PF13557">
    <property type="entry name" value="Phenol_MetA_deg"/>
    <property type="match status" value="1"/>
</dbReference>
<gene>
    <name evidence="2" type="ORF">ALO71_02946</name>
</gene>
<dbReference type="EMBL" id="LJQG01000039">
    <property type="protein sequence ID" value="KPX23596.1"/>
    <property type="molecule type" value="Genomic_DNA"/>
</dbReference>
<evidence type="ECO:0000256" key="1">
    <source>
        <dbReference type="SAM" id="SignalP"/>
    </source>
</evidence>